<comment type="caution">
    <text evidence="8">The sequence shown here is derived from an EMBL/GenBank/DDBJ whole genome shotgun (WGS) entry which is preliminary data.</text>
</comment>
<organism evidence="8 9">
    <name type="scientific">Lachnospira intestinalis</name>
    <dbReference type="NCBI Taxonomy" id="3133158"/>
    <lineage>
        <taxon>Bacteria</taxon>
        <taxon>Bacillati</taxon>
        <taxon>Bacillota</taxon>
        <taxon>Clostridia</taxon>
        <taxon>Lachnospirales</taxon>
        <taxon>Lachnospiraceae</taxon>
        <taxon>Lachnospira</taxon>
    </lineage>
</organism>
<feature type="binding site" evidence="6">
    <location>
        <position position="13"/>
    </location>
    <ligand>
        <name>Mg(2+)</name>
        <dbReference type="ChEBI" id="CHEBI:18420"/>
    </ligand>
</feature>
<dbReference type="InterPro" id="IPR050116">
    <property type="entry name" value="DNA_polymerase-Y"/>
</dbReference>
<dbReference type="Gene3D" id="3.30.1490.100">
    <property type="entry name" value="DNA polymerase, Y-family, little finger domain"/>
    <property type="match status" value="1"/>
</dbReference>
<keyword evidence="6" id="KW-0479">Metal-binding</keyword>
<keyword evidence="6" id="KW-0235">DNA replication</keyword>
<comment type="subunit">
    <text evidence="6">Monomer.</text>
</comment>
<dbReference type="InterPro" id="IPR043502">
    <property type="entry name" value="DNA/RNA_pol_sf"/>
</dbReference>
<dbReference type="Gene3D" id="3.40.1170.60">
    <property type="match status" value="1"/>
</dbReference>
<dbReference type="InterPro" id="IPR022880">
    <property type="entry name" value="DNApol_IV"/>
</dbReference>
<dbReference type="EC" id="2.7.7.7" evidence="6"/>
<comment type="similarity">
    <text evidence="1 6">Belongs to the DNA polymerase type-Y family.</text>
</comment>
<comment type="cofactor">
    <cofactor evidence="6">
        <name>Mg(2+)</name>
        <dbReference type="ChEBI" id="CHEBI:18420"/>
    </cofactor>
    <text evidence="6">Binds 2 magnesium ions per subunit.</text>
</comment>
<evidence type="ECO:0000256" key="2">
    <source>
        <dbReference type="ARBA" id="ARBA00022457"/>
    </source>
</evidence>
<keyword evidence="6 8" id="KW-0808">Transferase</keyword>
<gene>
    <name evidence="6" type="primary">dinB</name>
    <name evidence="8" type="ORF">WMO37_13505</name>
</gene>
<feature type="domain" description="UmuC" evidence="7">
    <location>
        <begin position="9"/>
        <end position="198"/>
    </location>
</feature>
<feature type="site" description="Substrate discrimination" evidence="6">
    <location>
        <position position="18"/>
    </location>
</feature>
<evidence type="ECO:0000256" key="1">
    <source>
        <dbReference type="ARBA" id="ARBA00010945"/>
    </source>
</evidence>
<keyword evidence="5 6" id="KW-0239">DNA-directed DNA polymerase</keyword>
<evidence type="ECO:0000256" key="3">
    <source>
        <dbReference type="ARBA" id="ARBA00022695"/>
    </source>
</evidence>
<keyword evidence="6" id="KW-0238">DNA-binding</keyword>
<dbReference type="HAMAP" id="MF_01113">
    <property type="entry name" value="DNApol_IV"/>
    <property type="match status" value="1"/>
</dbReference>
<dbReference type="InterPro" id="IPR043128">
    <property type="entry name" value="Rev_trsase/Diguanyl_cyclase"/>
</dbReference>
<dbReference type="PANTHER" id="PTHR11076:SF35">
    <property type="entry name" value="DNA REPAIR PROTEIN HOMOLOG YOBH"/>
    <property type="match status" value="1"/>
</dbReference>
<feature type="binding site" evidence="6">
    <location>
        <position position="116"/>
    </location>
    <ligand>
        <name>Mg(2+)</name>
        <dbReference type="ChEBI" id="CHEBI:18420"/>
    </ligand>
</feature>
<sequence length="419" mass="46823">MSDFPPHIIYHIDVNSAFLSWTAVKRLRDNPEALDIRTIPAVIGGDEKKRHGIVLAKSVPAKAYGIQTGEPLVQTRKKCPDILIVPPDFATYVSMSEQLMNFLKQTAPVVEQYSIDEAFCDMTGTGLLYGDPVAFAHQLKDDILNRFGFTVNIGISTNKLLAKMASDFKKPNLVHTLFPEEIPQKMWSLPVGELFFVGPSMCKKLEALGIHTIGDVAVSNPQLLVSHFKKHGELIWNYANGFDIELPVNHKAANKSFGNSVTLHFDVTDAENAKTILLSLSETVGARIRAEHAYIGVVSVTIVDNEFRHLSRQCTLSTPTDITEIIYENACRLFDLTWNHVPIRLLGVSTAHATDTAFHQMSLFDEDKNERFAMLNKAVDSIRDKYGEDSIKRARFLDNGCTHMSGGLNREKRSHKKNS</sequence>
<dbReference type="Pfam" id="PF11799">
    <property type="entry name" value="IMS_C"/>
    <property type="match status" value="1"/>
</dbReference>
<dbReference type="InterPro" id="IPR017961">
    <property type="entry name" value="DNA_pol_Y-fam_little_finger"/>
</dbReference>
<keyword evidence="6" id="KW-0234">DNA repair</keyword>
<dbReference type="EMBL" id="JBBMFS010000015">
    <property type="protein sequence ID" value="MEQ2556007.1"/>
    <property type="molecule type" value="Genomic_DNA"/>
</dbReference>
<comment type="function">
    <text evidence="6">Poorly processive, error-prone DNA polymerase involved in untargeted mutagenesis. Copies undamaged DNA at stalled replication forks, which arise in vivo from mismatched or misaligned primer ends. These misaligned primers can be extended by PolIV. Exhibits no 3'-5' exonuclease (proofreading) activity. May be involved in translesional synthesis, in conjunction with the beta clamp from PolIII.</text>
</comment>
<keyword evidence="4 6" id="KW-0227">DNA damage</keyword>
<dbReference type="CDD" id="cd03586">
    <property type="entry name" value="PolY_Pol_IV_kappa"/>
    <property type="match status" value="1"/>
</dbReference>
<feature type="active site" evidence="6">
    <location>
        <position position="117"/>
    </location>
</feature>
<dbReference type="Gene3D" id="3.30.70.270">
    <property type="match status" value="1"/>
</dbReference>
<dbReference type="Proteomes" id="UP001546774">
    <property type="component" value="Unassembled WGS sequence"/>
</dbReference>
<keyword evidence="6" id="KW-0460">Magnesium</keyword>
<evidence type="ECO:0000256" key="6">
    <source>
        <dbReference type="HAMAP-Rule" id="MF_01113"/>
    </source>
</evidence>
<proteinExistence type="inferred from homology"/>
<keyword evidence="3 6" id="KW-0548">Nucleotidyltransferase</keyword>
<comment type="subcellular location">
    <subcellularLocation>
        <location evidence="6">Cytoplasm</location>
    </subcellularLocation>
</comment>
<dbReference type="PANTHER" id="PTHR11076">
    <property type="entry name" value="DNA REPAIR POLYMERASE UMUC / TRANSFERASE FAMILY MEMBER"/>
    <property type="match status" value="1"/>
</dbReference>
<dbReference type="Gene3D" id="1.10.150.20">
    <property type="entry name" value="5' to 3' exonuclease, C-terminal subdomain"/>
    <property type="match status" value="1"/>
</dbReference>
<comment type="catalytic activity">
    <reaction evidence="6">
        <text>DNA(n) + a 2'-deoxyribonucleoside 5'-triphosphate = DNA(n+1) + diphosphate</text>
        <dbReference type="Rhea" id="RHEA:22508"/>
        <dbReference type="Rhea" id="RHEA-COMP:17339"/>
        <dbReference type="Rhea" id="RHEA-COMP:17340"/>
        <dbReference type="ChEBI" id="CHEBI:33019"/>
        <dbReference type="ChEBI" id="CHEBI:61560"/>
        <dbReference type="ChEBI" id="CHEBI:173112"/>
        <dbReference type="EC" id="2.7.7.7"/>
    </reaction>
</comment>
<dbReference type="Pfam" id="PF00817">
    <property type="entry name" value="IMS"/>
    <property type="match status" value="1"/>
</dbReference>
<accession>A0ABV1H9H3</accession>
<evidence type="ECO:0000313" key="8">
    <source>
        <dbReference type="EMBL" id="MEQ2556007.1"/>
    </source>
</evidence>
<reference evidence="8" key="1">
    <citation type="submission" date="2024-03" db="EMBL/GenBank/DDBJ databases">
        <title>Human intestinal bacterial collection.</title>
        <authorList>
            <person name="Pauvert C."/>
            <person name="Hitch T.C.A."/>
            <person name="Clavel T."/>
        </authorList>
    </citation>
    <scope>NUCLEOTIDE SEQUENCE [LARGE SCALE GENOMIC DNA]</scope>
    <source>
        <strain evidence="8">CLA-AA-H89B</strain>
    </source>
</reference>
<evidence type="ECO:0000256" key="5">
    <source>
        <dbReference type="ARBA" id="ARBA00022932"/>
    </source>
</evidence>
<keyword evidence="9" id="KW-1185">Reference proteome</keyword>
<keyword evidence="2 6" id="KW-0515">Mutator protein</keyword>
<name>A0ABV1H9H3_9FIRM</name>
<dbReference type="InterPro" id="IPR001126">
    <property type="entry name" value="UmuC"/>
</dbReference>
<evidence type="ECO:0000259" key="7">
    <source>
        <dbReference type="PROSITE" id="PS50173"/>
    </source>
</evidence>
<protein>
    <recommendedName>
        <fullName evidence="6">DNA polymerase IV</fullName>
        <shortName evidence="6">Pol IV</shortName>
        <ecNumber evidence="6">2.7.7.7</ecNumber>
    </recommendedName>
</protein>
<evidence type="ECO:0000313" key="9">
    <source>
        <dbReference type="Proteomes" id="UP001546774"/>
    </source>
</evidence>
<keyword evidence="6" id="KW-0963">Cytoplasm</keyword>
<dbReference type="SUPFAM" id="SSF100879">
    <property type="entry name" value="Lesion bypass DNA polymerase (Y-family), little finger domain"/>
    <property type="match status" value="1"/>
</dbReference>
<dbReference type="SUPFAM" id="SSF56672">
    <property type="entry name" value="DNA/RNA polymerases"/>
    <property type="match status" value="1"/>
</dbReference>
<dbReference type="GO" id="GO:0003887">
    <property type="term" value="F:DNA-directed DNA polymerase activity"/>
    <property type="evidence" value="ECO:0007669"/>
    <property type="project" value="UniProtKB-EC"/>
</dbReference>
<dbReference type="InterPro" id="IPR036775">
    <property type="entry name" value="DNA_pol_Y-fam_lit_finger_sf"/>
</dbReference>
<dbReference type="PROSITE" id="PS50173">
    <property type="entry name" value="UMUC"/>
    <property type="match status" value="1"/>
</dbReference>
<evidence type="ECO:0000256" key="4">
    <source>
        <dbReference type="ARBA" id="ARBA00022763"/>
    </source>
</evidence>